<organism evidence="2 3">
    <name type="scientific">Hyella patelloides LEGE 07179</name>
    <dbReference type="NCBI Taxonomy" id="945734"/>
    <lineage>
        <taxon>Bacteria</taxon>
        <taxon>Bacillati</taxon>
        <taxon>Cyanobacteriota</taxon>
        <taxon>Cyanophyceae</taxon>
        <taxon>Pleurocapsales</taxon>
        <taxon>Hyellaceae</taxon>
        <taxon>Hyella</taxon>
    </lineage>
</organism>
<keyword evidence="1" id="KW-0472">Membrane</keyword>
<evidence type="ECO:0008006" key="4">
    <source>
        <dbReference type="Google" id="ProtNLM"/>
    </source>
</evidence>
<gene>
    <name evidence="2" type="ORF">H1P_400018</name>
</gene>
<keyword evidence="1" id="KW-1133">Transmembrane helix</keyword>
<proteinExistence type="predicted"/>
<feature type="transmembrane region" description="Helical" evidence="1">
    <location>
        <begin position="117"/>
        <end position="135"/>
    </location>
</feature>
<evidence type="ECO:0000256" key="1">
    <source>
        <dbReference type="SAM" id="Phobius"/>
    </source>
</evidence>
<accession>A0A563VX90</accession>
<evidence type="ECO:0000313" key="3">
    <source>
        <dbReference type="Proteomes" id="UP000320055"/>
    </source>
</evidence>
<feature type="transmembrane region" description="Helical" evidence="1">
    <location>
        <begin position="463"/>
        <end position="480"/>
    </location>
</feature>
<feature type="transmembrane region" description="Helical" evidence="1">
    <location>
        <begin position="21"/>
        <end position="39"/>
    </location>
</feature>
<protein>
    <recommendedName>
        <fullName evidence="4">O-antigen polymerase</fullName>
    </recommendedName>
</protein>
<feature type="transmembrane region" description="Helical" evidence="1">
    <location>
        <begin position="392"/>
        <end position="413"/>
    </location>
</feature>
<dbReference type="RefSeq" id="WP_144865840.1">
    <property type="nucleotide sequence ID" value="NZ_LR213800.1"/>
</dbReference>
<feature type="transmembrane region" description="Helical" evidence="1">
    <location>
        <begin position="284"/>
        <end position="303"/>
    </location>
</feature>
<dbReference type="AlphaFoldDB" id="A0A563VX90"/>
<name>A0A563VX90_9CYAN</name>
<feature type="transmembrane region" description="Helical" evidence="1">
    <location>
        <begin position="259"/>
        <end position="275"/>
    </location>
</feature>
<keyword evidence="3" id="KW-1185">Reference proteome</keyword>
<feature type="transmembrane region" description="Helical" evidence="1">
    <location>
        <begin position="90"/>
        <end position="111"/>
    </location>
</feature>
<sequence length="487" mass="56605">MNTKPSEIFWNIVDWYQNARFRGEIPFWIVYAIAVYLPFEELILKLIPAPSIIILFLRFLHELVLYYLWGRVFYKRLLRGDRLIKSSIELAFICFVFWAIILLLIHQASIFSGLDNLRTLIRYFAVYYIIVDLNLSKKQINLLLKTILVLGLIQGYLVTIQYFAPPSFNNLFVPQDVNLETGGIAIQKSSEVSSGSLKTGAVNGTFANTANTSAFLLICFIIIIVLKLQNNSYHDLFLSKNLFNFVVMYFALFATYKRIALLFGMIIPVIILFIYRKRLWAGKVIWFYLFSLFLLIFASLFFLNVDTSIDSWAIRKGGNIDLLGYFGQLFSAEYWQKGTRQWIIKTIVGGTIGTGNWFGFSSEANEAVNTLTELLPAQKSIILERKFWFEDVYWGAMLLYYGIPGVALFGYIFQSLYKTAQWLINHCLERQLRSLGIVFCTLSIITIFYGFVERIFEMKCFSFYLWLLAGIVVNVYSRYWQQSERID</sequence>
<reference evidence="2 3" key="1">
    <citation type="submission" date="2019-01" db="EMBL/GenBank/DDBJ databases">
        <authorList>
            <person name="Brito A."/>
        </authorList>
    </citation>
    <scope>NUCLEOTIDE SEQUENCE [LARGE SCALE GENOMIC DNA]</scope>
    <source>
        <strain evidence="2">1</strain>
    </source>
</reference>
<evidence type="ECO:0000313" key="2">
    <source>
        <dbReference type="EMBL" id="VEP16062.1"/>
    </source>
</evidence>
<feature type="transmembrane region" description="Helical" evidence="1">
    <location>
        <begin position="206"/>
        <end position="226"/>
    </location>
</feature>
<feature type="transmembrane region" description="Helical" evidence="1">
    <location>
        <begin position="233"/>
        <end position="253"/>
    </location>
</feature>
<keyword evidence="1" id="KW-0812">Transmembrane</keyword>
<feature type="transmembrane region" description="Helical" evidence="1">
    <location>
        <begin position="51"/>
        <end position="69"/>
    </location>
</feature>
<dbReference type="Proteomes" id="UP000320055">
    <property type="component" value="Unassembled WGS sequence"/>
</dbReference>
<feature type="transmembrane region" description="Helical" evidence="1">
    <location>
        <begin position="142"/>
        <end position="164"/>
    </location>
</feature>
<dbReference type="OrthoDB" id="581089at2"/>
<feature type="transmembrane region" description="Helical" evidence="1">
    <location>
        <begin position="434"/>
        <end position="451"/>
    </location>
</feature>
<dbReference type="EMBL" id="CAACVJ010000335">
    <property type="protein sequence ID" value="VEP16062.1"/>
    <property type="molecule type" value="Genomic_DNA"/>
</dbReference>